<feature type="compositionally biased region" description="Basic residues" evidence="1">
    <location>
        <begin position="1"/>
        <end position="14"/>
    </location>
</feature>
<gene>
    <name evidence="2" type="ordered locus">Rleg2_6156</name>
</gene>
<dbReference type="Proteomes" id="UP000008330">
    <property type="component" value="Plasmid pRLG203"/>
</dbReference>
<organism evidence="2 3">
    <name type="scientific">Rhizobium leguminosarum bv. trifolii (strain WSM2304)</name>
    <dbReference type="NCBI Taxonomy" id="395492"/>
    <lineage>
        <taxon>Bacteria</taxon>
        <taxon>Pseudomonadati</taxon>
        <taxon>Pseudomonadota</taxon>
        <taxon>Alphaproteobacteria</taxon>
        <taxon>Hyphomicrobiales</taxon>
        <taxon>Rhizobiaceae</taxon>
        <taxon>Rhizobium/Agrobacterium group</taxon>
        <taxon>Rhizobium</taxon>
    </lineage>
</organism>
<keyword evidence="2" id="KW-0614">Plasmid</keyword>
<name>A0ABF7QZ70_RHILW</name>
<keyword evidence="3" id="KW-1185">Reference proteome</keyword>
<evidence type="ECO:0008006" key="4">
    <source>
        <dbReference type="Google" id="ProtNLM"/>
    </source>
</evidence>
<accession>A0ABF7QZ70</accession>
<dbReference type="AlphaFoldDB" id="A0ABF7QZ70"/>
<evidence type="ECO:0000313" key="2">
    <source>
        <dbReference type="EMBL" id="ACI59536.1"/>
    </source>
</evidence>
<protein>
    <recommendedName>
        <fullName evidence="4">ATP-binding protein</fullName>
    </recommendedName>
</protein>
<dbReference type="EMBL" id="CP001195">
    <property type="protein sequence ID" value="ACI59536.1"/>
    <property type="molecule type" value="Genomic_DNA"/>
</dbReference>
<evidence type="ECO:0000313" key="3">
    <source>
        <dbReference type="Proteomes" id="UP000008330"/>
    </source>
</evidence>
<reference evidence="2 3" key="1">
    <citation type="journal article" date="2010" name="Stand. Genomic Sci.">
        <title>Complete genome sequence of Rhizobium leguminosarum bv trifolii strain WSM2304, an effective microsymbiont of the South American clover Trifolium polymorphum.</title>
        <authorList>
            <person name="Reeve W."/>
            <person name="O'Hara G."/>
            <person name="Chain P."/>
            <person name="Ardley J."/>
            <person name="Brau L."/>
            <person name="Nandesena K."/>
            <person name="Tiwari R."/>
            <person name="Malfatti S."/>
            <person name="Kiss H."/>
            <person name="Lapidus A."/>
            <person name="Copeland A."/>
            <person name="Nolan M."/>
            <person name="Land M."/>
            <person name="Ivanova N."/>
            <person name="Mavromatis K."/>
            <person name="Markowitz V."/>
            <person name="Kyrpides N."/>
            <person name="Melino V."/>
            <person name="Denton M."/>
            <person name="Yates R."/>
            <person name="Howieson J."/>
        </authorList>
    </citation>
    <scope>NUCLEOTIDE SEQUENCE [LARGE SCALE GENOMIC DNA]</scope>
    <source>
        <strain evidence="2 3">WSM2304</strain>
    </source>
</reference>
<sequence>MAYRKITKAQKSRVRSSALTPQKRRVRVSKGAHATLLSIRNEAPTVEVLSRTIEWTLARYKYHRYLVSLVPRTPSQLPDYVLATGDHLEDALKWQLAAISAARAKVERHNRNAYTSIDQVTDYSASLESANAEMRTCMWSYSAASQALFSLAKTKGLDAQRRWMQRNVYVSNPSISNIILYSKGIASEGDRHPVDIMDVLNRFIFSKMVDDELNLLLYYLIFNPPLNLDAAAKLSPLLLYFPLVDQYEFLANLVTSDPNSSGPEGFPYSGEFIELLSATGDWRGKSRASLAENTEPTFLSLPIVNRWCGSLLDSIGVLDGISSAPDRELDIALANEFFHQPQSPRAYLASSLFAMKSAQTLADVKSALYRREIANAHFNSMGLNSDHIERRRIEFTFDALSVEVGKSESVYENRELLRIACICGISEGRTLETLILLFSYTGQDPLAAGYFPASLFSSSITEDEVADIGHDARVAIALSRVAGSLGDEGQNLVYIAVEQHLSERGVTKPSELAVEGLIDIAFLSEACTSASLRQSLEFLSKAEMEEERIKVLLNLAQANSENEDEYIDEVHAIIGQQTIEELLQRFHVGKVQCDEQALATWALTELSPKFNRLKDFIDAGLPPVEKNADVEFIAHLTSGKSETFTFKVPNNESLDIARTILAELNSKYALDPRYGVDSYLSLGMRHGAVEAHLQSPLIAENILTTKEALGYPEDCFWKGYFLDNGYEYYGEMIGPILARFSEKFDNKLEAIKNDLLQVRRPDKPEGLIVADWSEASVLSTCARFAEVVNFEALITEFTSIFWANIEGNLGNAREFIENVLSNELNELIDELEADVRQATGQQRLPPFSDALMRAREELSNAVKDISSWHNVARSTHVEPLGLVDIISAAQKIVCRLYPDFQPRVTFSGETGISVTYSLQVLIEVFKALFTNVYAHSEVETPSVNVHMTVSGEDALNVEFASDCKDLNKAEQAALDNNEKIKTGEYEKKLPKEGGSGLAKVARSTLRDGKPNTIISVDHVARKFRVSMTFRIIQI</sequence>
<geneLocation type="plasmid" evidence="2 3">
    <name>pRLG203</name>
</geneLocation>
<proteinExistence type="predicted"/>
<dbReference type="KEGG" id="rlt:Rleg2_6156"/>
<feature type="region of interest" description="Disordered" evidence="1">
    <location>
        <begin position="1"/>
        <end position="24"/>
    </location>
</feature>
<evidence type="ECO:0000256" key="1">
    <source>
        <dbReference type="SAM" id="MobiDB-lite"/>
    </source>
</evidence>